<evidence type="ECO:0000313" key="2">
    <source>
        <dbReference type="WBParaSite" id="RSKR_0000546100.1"/>
    </source>
</evidence>
<evidence type="ECO:0000313" key="1">
    <source>
        <dbReference type="Proteomes" id="UP000095286"/>
    </source>
</evidence>
<accession>A0AC35TYL6</accession>
<name>A0AC35TYL6_9BILA</name>
<protein>
    <submittedName>
        <fullName evidence="2">IgGFc_binding domain-containing protein</fullName>
    </submittedName>
</protein>
<dbReference type="WBParaSite" id="RSKR_0000546100.1">
    <property type="protein sequence ID" value="RSKR_0000546100.1"/>
    <property type="gene ID" value="RSKR_0000546100"/>
</dbReference>
<organism evidence="1 2">
    <name type="scientific">Rhabditophanes sp. KR3021</name>
    <dbReference type="NCBI Taxonomy" id="114890"/>
    <lineage>
        <taxon>Eukaryota</taxon>
        <taxon>Metazoa</taxon>
        <taxon>Ecdysozoa</taxon>
        <taxon>Nematoda</taxon>
        <taxon>Chromadorea</taxon>
        <taxon>Rhabditida</taxon>
        <taxon>Tylenchina</taxon>
        <taxon>Panagrolaimomorpha</taxon>
        <taxon>Strongyloidoidea</taxon>
        <taxon>Alloionematidae</taxon>
        <taxon>Rhabditophanes</taxon>
    </lineage>
</organism>
<dbReference type="Proteomes" id="UP000095286">
    <property type="component" value="Unplaced"/>
</dbReference>
<sequence>MTYLWRQRLLICLSIWLITLGTSVQGIADSDGTDFVANFLQYGSKNPKDFSVKLYFSCVSAAKATVTYKYTSLVTNALVTDTTVVDPGSFVSVFLKYQEIVTDGFVANGNVKLVPDTRVFIHSDVPIKVLAEIYNINTGVGDVYLVLPTSLAGSTFNIQLPQSVDGDAMIIAIAGQGNAKTTIKVGVSINQGPLTTQNQVFDPTMGQPQPFIAFNDAFADSVYITSDQPISITIASTCVDLLYLVGKSNGRSKPCDYAASMAQPIGVWDCQSILTPYDLRVITGTYTNLLTASPSDATCAGNILPTMVYTNDNPVGKSTILGTGYSTNFPITSNTKDFGLRSSHAVVPLTRIGSPNANMNVPLNGAFMHLIPDTTQFITGDINFKTFYAGDTLEIYSESSTTFDQFTIDGKPISPLQVKVIPIGFFDRNYTSFAITIATPTNHVFNSPGKYIAYVLGKSDRGYIAGYGYIAGFNKSTLQSYPASTPHVSSTAALPTTTAAPVPVISTALPDDQLQHSYHISSDYPIVVMGAIMCDKPCATQVGECDYGAFVAMPMKPYDCFDATQVNKNEFSRIISTSFTKEIFVSPGDNNCEATIEATIFNSNHPWTGEPLTLPNLLSKEIVFNPIEESEFAITSMNTDVSMIRLGSPFAYKNDGKIKGAFMTIVPDVSQFVQDESSFILLGDGDYLEVYEIIVMRNPRKDYCPSLRISLDALER</sequence>
<proteinExistence type="predicted"/>
<reference evidence="2" key="1">
    <citation type="submission" date="2016-11" db="UniProtKB">
        <authorList>
            <consortium name="WormBaseParasite"/>
        </authorList>
    </citation>
    <scope>IDENTIFICATION</scope>
    <source>
        <strain evidence="2">KR3021</strain>
    </source>
</reference>